<proteinExistence type="predicted"/>
<sequence>MDDIRYIKLHNSGWFVARIHILYKTPQRDAHGNISYPAEFSEWKPSGYSDICVLAERIVDMVNDTNFTDGTIVKLKAFIVAGSDRTAAEQYEFRRDSGKTAKYNVSRGTQNAKLVLKAYN</sequence>
<protein>
    <submittedName>
        <fullName evidence="1">Uncharacterized protein</fullName>
    </submittedName>
</protein>
<name>A0A9D1DMN7_9FIRM</name>
<dbReference type="AlphaFoldDB" id="A0A9D1DMN7"/>
<evidence type="ECO:0000313" key="2">
    <source>
        <dbReference type="Proteomes" id="UP000824238"/>
    </source>
</evidence>
<accession>A0A9D1DMN7</accession>
<gene>
    <name evidence="1" type="ORF">IAD36_08160</name>
</gene>
<organism evidence="1 2">
    <name type="scientific">Candidatus Scatomorpha intestinigallinarum</name>
    <dbReference type="NCBI Taxonomy" id="2840923"/>
    <lineage>
        <taxon>Bacteria</taxon>
        <taxon>Bacillati</taxon>
        <taxon>Bacillota</taxon>
        <taxon>Clostridia</taxon>
        <taxon>Eubacteriales</taxon>
        <taxon>Candidatus Scatomorpha</taxon>
    </lineage>
</organism>
<reference evidence="1" key="1">
    <citation type="submission" date="2020-10" db="EMBL/GenBank/DDBJ databases">
        <authorList>
            <person name="Gilroy R."/>
        </authorList>
    </citation>
    <scope>NUCLEOTIDE SEQUENCE</scope>
    <source>
        <strain evidence="1">ChiGjej3B3-7149</strain>
    </source>
</reference>
<reference evidence="1" key="2">
    <citation type="journal article" date="2021" name="PeerJ">
        <title>Extensive microbial diversity within the chicken gut microbiome revealed by metagenomics and culture.</title>
        <authorList>
            <person name="Gilroy R."/>
            <person name="Ravi A."/>
            <person name="Getino M."/>
            <person name="Pursley I."/>
            <person name="Horton D.L."/>
            <person name="Alikhan N.F."/>
            <person name="Baker D."/>
            <person name="Gharbi K."/>
            <person name="Hall N."/>
            <person name="Watson M."/>
            <person name="Adriaenssens E.M."/>
            <person name="Foster-Nyarko E."/>
            <person name="Jarju S."/>
            <person name="Secka A."/>
            <person name="Antonio M."/>
            <person name="Oren A."/>
            <person name="Chaudhuri R.R."/>
            <person name="La Ragione R."/>
            <person name="Hildebrand F."/>
            <person name="Pallen M.J."/>
        </authorList>
    </citation>
    <scope>NUCLEOTIDE SEQUENCE</scope>
    <source>
        <strain evidence="1">ChiGjej3B3-7149</strain>
    </source>
</reference>
<dbReference type="EMBL" id="DVHH01000195">
    <property type="protein sequence ID" value="HIR55549.1"/>
    <property type="molecule type" value="Genomic_DNA"/>
</dbReference>
<dbReference type="Proteomes" id="UP000824238">
    <property type="component" value="Unassembled WGS sequence"/>
</dbReference>
<evidence type="ECO:0000313" key="1">
    <source>
        <dbReference type="EMBL" id="HIR55549.1"/>
    </source>
</evidence>
<comment type="caution">
    <text evidence="1">The sequence shown here is derived from an EMBL/GenBank/DDBJ whole genome shotgun (WGS) entry which is preliminary data.</text>
</comment>